<evidence type="ECO:0000256" key="1">
    <source>
        <dbReference type="ARBA" id="ARBA00008791"/>
    </source>
</evidence>
<dbReference type="InterPro" id="IPR014729">
    <property type="entry name" value="Rossmann-like_a/b/a_fold"/>
</dbReference>
<gene>
    <name evidence="3" type="ORF">ACFO4E_04515</name>
</gene>
<comment type="similarity">
    <text evidence="1">Belongs to the universal stress protein A family.</text>
</comment>
<accession>A0ABV9DQQ6</accession>
<dbReference type="Gene3D" id="3.40.50.620">
    <property type="entry name" value="HUPs"/>
    <property type="match status" value="2"/>
</dbReference>
<feature type="domain" description="UspA" evidence="2">
    <location>
        <begin position="18"/>
        <end position="154"/>
    </location>
</feature>
<keyword evidence="4" id="KW-1185">Reference proteome</keyword>
<feature type="domain" description="UspA" evidence="2">
    <location>
        <begin position="165"/>
        <end position="306"/>
    </location>
</feature>
<dbReference type="PANTHER" id="PTHR31964:SF113">
    <property type="entry name" value="USPA DOMAIN-CONTAINING PROTEIN"/>
    <property type="match status" value="1"/>
</dbReference>
<dbReference type="InterPro" id="IPR006016">
    <property type="entry name" value="UspA"/>
</dbReference>
<reference evidence="4" key="1">
    <citation type="journal article" date="2019" name="Int. J. Syst. Evol. Microbiol.">
        <title>The Global Catalogue of Microorganisms (GCM) 10K type strain sequencing project: providing services to taxonomists for standard genome sequencing and annotation.</title>
        <authorList>
            <consortium name="The Broad Institute Genomics Platform"/>
            <consortium name="The Broad Institute Genome Sequencing Center for Infectious Disease"/>
            <person name="Wu L."/>
            <person name="Ma J."/>
        </authorList>
    </citation>
    <scope>NUCLEOTIDE SEQUENCE [LARGE SCALE GENOMIC DNA]</scope>
    <source>
        <strain evidence="4">XZYJ18</strain>
    </source>
</reference>
<dbReference type="Pfam" id="PF00582">
    <property type="entry name" value="Usp"/>
    <property type="match status" value="2"/>
</dbReference>
<protein>
    <submittedName>
        <fullName evidence="3">Universal stress protein</fullName>
    </submittedName>
</protein>
<evidence type="ECO:0000259" key="2">
    <source>
        <dbReference type="Pfam" id="PF00582"/>
    </source>
</evidence>
<dbReference type="RefSeq" id="WP_378571737.1">
    <property type="nucleotide sequence ID" value="NZ_JBHSFQ010000003.1"/>
</dbReference>
<organism evidence="3 4">
    <name type="scientific">Nocardiopsis mangrovi</name>
    <dbReference type="NCBI Taxonomy" id="1179818"/>
    <lineage>
        <taxon>Bacteria</taxon>
        <taxon>Bacillati</taxon>
        <taxon>Actinomycetota</taxon>
        <taxon>Actinomycetes</taxon>
        <taxon>Streptosporangiales</taxon>
        <taxon>Nocardiopsidaceae</taxon>
        <taxon>Nocardiopsis</taxon>
    </lineage>
</organism>
<evidence type="ECO:0000313" key="4">
    <source>
        <dbReference type="Proteomes" id="UP001595923"/>
    </source>
</evidence>
<name>A0ABV9DQQ6_9ACTN</name>
<dbReference type="EMBL" id="JBHSFQ010000003">
    <property type="protein sequence ID" value="MFC4561116.1"/>
    <property type="molecule type" value="Genomic_DNA"/>
</dbReference>
<dbReference type="SUPFAM" id="SSF52402">
    <property type="entry name" value="Adenine nucleotide alpha hydrolases-like"/>
    <property type="match status" value="2"/>
</dbReference>
<dbReference type="InterPro" id="IPR006015">
    <property type="entry name" value="Universal_stress_UspA"/>
</dbReference>
<comment type="caution">
    <text evidence="3">The sequence shown here is derived from an EMBL/GenBank/DDBJ whole genome shotgun (WGS) entry which is preliminary data.</text>
</comment>
<evidence type="ECO:0000313" key="3">
    <source>
        <dbReference type="EMBL" id="MFC4561116.1"/>
    </source>
</evidence>
<dbReference type="PRINTS" id="PR01438">
    <property type="entry name" value="UNVRSLSTRESS"/>
</dbReference>
<sequence length="307" mass="31681">MTSANIEAEDVDGVPGEVVVGVDGSETGLAALDWAAQEAVDRGVSLRIMHALSMPLIAVPLAAPVRLPETPEIVERAKALVTYSVERVGDRWPDLPVHAQISSQPAAQALLAAAKDAGLVVVGSRGLGAVGAIFLGSVSVRVSAHAACPTAVVPPDGPPSELRDRRVVVGVDGSEPSAVALDVALREAAQRGVGVTVLDAWHSPEPVDLLMYDTEVPSPARDRAEGHVVERIDRMVAEARTAATADVPVEVRAVVDHAARALLDQSAGAGLVVLGSRGRGGFRGLLLGSVSHAVLHHTSIPVIVTRA</sequence>
<dbReference type="Proteomes" id="UP001595923">
    <property type="component" value="Unassembled WGS sequence"/>
</dbReference>
<dbReference type="PANTHER" id="PTHR31964">
    <property type="entry name" value="ADENINE NUCLEOTIDE ALPHA HYDROLASES-LIKE SUPERFAMILY PROTEIN"/>
    <property type="match status" value="1"/>
</dbReference>
<proteinExistence type="inferred from homology"/>